<evidence type="ECO:0000256" key="6">
    <source>
        <dbReference type="RuleBase" id="RU364150"/>
    </source>
</evidence>
<sequence length="236" mass="26808">MRICMFLIKIYYRIIARSGTNIKPCQKDYVIDQNFHVLGSVLDTAVSVLLDRLRGLCDNADLLPETFHDHEVVFTLKDFSGTGSSGSGEILRARRAIDHPELPWYLRYVGFPETGNYPAILRKCLDVSVSNNVCEFLKELGAKVDHEFVTKGYILKKGRIKVTVFKMFKITQPQQPGSKEGNNLEPVSVSHLVELSVLTTKTDTAVADDLRTLADHLKPLVHLEKIDYRRVPMNYR</sequence>
<evidence type="ECO:0000256" key="4">
    <source>
        <dbReference type="ARBA" id="ARBA00023163"/>
    </source>
</evidence>
<dbReference type="PANTHER" id="PTHR13321:SF2">
    <property type="entry name" value="MEDIATOR OF RNA POLYMERASE II TRANSCRIPTION SUBUNIT 18"/>
    <property type="match status" value="1"/>
</dbReference>
<keyword evidence="4 6" id="KW-0804">Transcription</keyword>
<reference evidence="7 8" key="1">
    <citation type="submission" date="2024-05" db="EMBL/GenBank/DDBJ databases">
        <authorList>
            <person name="Wallberg A."/>
        </authorList>
    </citation>
    <scope>NUCLEOTIDE SEQUENCE [LARGE SCALE GENOMIC DNA]</scope>
</reference>
<dbReference type="InterPro" id="IPR019095">
    <property type="entry name" value="Mediator_Med18"/>
</dbReference>
<keyword evidence="5 6" id="KW-0539">Nucleus</keyword>
<dbReference type="GO" id="GO:0070847">
    <property type="term" value="C:core mediator complex"/>
    <property type="evidence" value="ECO:0007669"/>
    <property type="project" value="TreeGrafter"/>
</dbReference>
<evidence type="ECO:0000256" key="1">
    <source>
        <dbReference type="ARBA" id="ARBA00004123"/>
    </source>
</evidence>
<evidence type="ECO:0000256" key="3">
    <source>
        <dbReference type="ARBA" id="ARBA00023015"/>
    </source>
</evidence>
<comment type="similarity">
    <text evidence="2 6">Belongs to the Mediator complex subunit 18 family.</text>
</comment>
<comment type="subunit">
    <text evidence="6">Component of the Mediator complex.</text>
</comment>
<organism evidence="7 8">
    <name type="scientific">Meganyctiphanes norvegica</name>
    <name type="common">Northern krill</name>
    <name type="synonym">Thysanopoda norvegica</name>
    <dbReference type="NCBI Taxonomy" id="48144"/>
    <lineage>
        <taxon>Eukaryota</taxon>
        <taxon>Metazoa</taxon>
        <taxon>Ecdysozoa</taxon>
        <taxon>Arthropoda</taxon>
        <taxon>Crustacea</taxon>
        <taxon>Multicrustacea</taxon>
        <taxon>Malacostraca</taxon>
        <taxon>Eumalacostraca</taxon>
        <taxon>Eucarida</taxon>
        <taxon>Euphausiacea</taxon>
        <taxon>Euphausiidae</taxon>
        <taxon>Meganyctiphanes</taxon>
    </lineage>
</organism>
<evidence type="ECO:0000313" key="8">
    <source>
        <dbReference type="Proteomes" id="UP001497623"/>
    </source>
</evidence>
<comment type="subcellular location">
    <subcellularLocation>
        <location evidence="1 6">Nucleus</location>
    </subcellularLocation>
</comment>
<comment type="caution">
    <text evidence="7">The sequence shown here is derived from an EMBL/GenBank/DDBJ whole genome shotgun (WGS) entry which is preliminary data.</text>
</comment>
<comment type="function">
    <text evidence="6">Component of the Mediator complex, a coactivator involved in the regulated transcription of nearly all RNA polymerase II-dependent genes. Mediator functions as a bridge to convey information from gene-specific regulatory proteins to the basal RNA polymerase II transcription machinery. Mediator is recruited to promoters by direct interactions with regulatory proteins and serves as a scaffold for the assembly of a functional preinitiation complex with RNA polymerase II and the general transcription factors.</text>
</comment>
<dbReference type="AlphaFoldDB" id="A0AAV2QVC5"/>
<dbReference type="GO" id="GO:0003712">
    <property type="term" value="F:transcription coregulator activity"/>
    <property type="evidence" value="ECO:0007669"/>
    <property type="project" value="InterPro"/>
</dbReference>
<keyword evidence="3 6" id="KW-0805">Transcription regulation</keyword>
<evidence type="ECO:0000256" key="5">
    <source>
        <dbReference type="ARBA" id="ARBA00023242"/>
    </source>
</evidence>
<evidence type="ECO:0000256" key="2">
    <source>
        <dbReference type="ARBA" id="ARBA00009814"/>
    </source>
</evidence>
<name>A0AAV2QVC5_MEGNR</name>
<dbReference type="Proteomes" id="UP001497623">
    <property type="component" value="Unassembled WGS sequence"/>
</dbReference>
<accession>A0AAV2QVC5</accession>
<keyword evidence="8" id="KW-1185">Reference proteome</keyword>
<dbReference type="Gene3D" id="2.40.320.10">
    <property type="entry name" value="Hypothetical Protein Pfu-838710-001"/>
    <property type="match status" value="1"/>
</dbReference>
<dbReference type="EMBL" id="CAXKWB010010157">
    <property type="protein sequence ID" value="CAL4097061.1"/>
    <property type="molecule type" value="Genomic_DNA"/>
</dbReference>
<dbReference type="GO" id="GO:0006369">
    <property type="term" value="P:termination of RNA polymerase II transcription"/>
    <property type="evidence" value="ECO:0007669"/>
    <property type="project" value="TreeGrafter"/>
</dbReference>
<evidence type="ECO:0000313" key="7">
    <source>
        <dbReference type="EMBL" id="CAL4097061.1"/>
    </source>
</evidence>
<protein>
    <recommendedName>
        <fullName evidence="6">Mediator of RNA polymerase II transcription subunit 18</fullName>
    </recommendedName>
    <alternativeName>
        <fullName evidence="6">Mediator complex subunit 18</fullName>
    </alternativeName>
</protein>
<dbReference type="GO" id="GO:0006357">
    <property type="term" value="P:regulation of transcription by RNA polymerase II"/>
    <property type="evidence" value="ECO:0007669"/>
    <property type="project" value="InterPro"/>
</dbReference>
<gene>
    <name evidence="6" type="primary">MED18</name>
    <name evidence="7" type="ORF">MNOR_LOCUS15895</name>
</gene>
<keyword evidence="6" id="KW-0010">Activator</keyword>
<proteinExistence type="inferred from homology"/>
<dbReference type="Pfam" id="PF09637">
    <property type="entry name" value="Med18"/>
    <property type="match status" value="1"/>
</dbReference>
<dbReference type="GO" id="GO:0016592">
    <property type="term" value="C:mediator complex"/>
    <property type="evidence" value="ECO:0007669"/>
    <property type="project" value="InterPro"/>
</dbReference>
<dbReference type="PANTHER" id="PTHR13321">
    <property type="entry name" value="MEDIATOR OF RNA POLYMERASE II TRANSCRIPTION, SUBUNIT 18"/>
    <property type="match status" value="1"/>
</dbReference>